<keyword evidence="4 8" id="KW-0812">Transmembrane</keyword>
<accession>A0AAE0TMD8</accession>
<dbReference type="PANTHER" id="PTHR21444">
    <property type="entry name" value="COILED-COIL DOMAIN-CONTAINING PROTEIN 180"/>
    <property type="match status" value="1"/>
</dbReference>
<evidence type="ECO:0000256" key="8">
    <source>
        <dbReference type="SAM" id="Phobius"/>
    </source>
</evidence>
<dbReference type="Pfam" id="PF14752">
    <property type="entry name" value="RBP_receptor"/>
    <property type="match status" value="2"/>
</dbReference>
<dbReference type="GO" id="GO:0071939">
    <property type="term" value="P:vitamin A import into cell"/>
    <property type="evidence" value="ECO:0007669"/>
    <property type="project" value="TreeGrafter"/>
</dbReference>
<feature type="transmembrane region" description="Helical" evidence="8">
    <location>
        <begin position="132"/>
        <end position="155"/>
    </location>
</feature>
<evidence type="ECO:0000256" key="7">
    <source>
        <dbReference type="ARBA" id="ARBA00023170"/>
    </source>
</evidence>
<sequence length="679" mass="78045">MAQSEICQNFFKTSFAYDYYNENIHWFLIPAVPFAFAWSFLEKRKSFKTYRCRGRPALYSVLNLLDGGIQDRWGTSFILGAMTTLVYILTTGTLISTTFPPWAKVLLIYVQALEATFLTLPLFVCLSTRFRLLGGVIGLLYALGWAVLSLCAFVVPAKCLMEIKSILPPNVTQDHESNVKNSAEIYQVLDVTVILKVMIEVPAQICFMCIVGKFISRIYNCIRTGQYTHQEKNELSAKTSEIYVKCLMDPIGTKATQSIRKKYLQRFIHNVPGFTYQKHIFCTAFLMAIILYQIILLEQLAVEYLNKLLRSYSKSLLLNGYFEKHRIWNILQGCGIASGIATGIYGVSVIYSLLMTYKRHMLMLYKGKRDFLPEGTEKEMPETHIVRSTQYMGYQIIGLLYGTIICFTCLFIPLTLLCIVFRMVDVWSKVPQLLKQFQFLVYPVSVFLIFRLQIFIVGKFLLQKRLNLTDKQKPLAIDNRKAHDLFKFFMLFVNLSIGFLVFLMRLINNVFLGIFLVPRMDRSLFPKGFESGDKCYMNYVSMLIVDFTHNNPIVRVFCSVLLKTDVGELKQQTIAHRTVQNSTYIKIIALLIPQYYQGHSRARTKWLLAYTLIKNPSIVGTRKRALSGIVLMKTSSERPDVIDRVQRSIASTLFIYIGMILLMLILAFLALGFKAILNF</sequence>
<protein>
    <submittedName>
        <fullName evidence="9">Uncharacterized protein</fullName>
    </submittedName>
</protein>
<gene>
    <name evidence="9" type="ORF">CHS0354_011067</name>
</gene>
<feature type="transmembrane region" description="Helical" evidence="8">
    <location>
        <begin position="77"/>
        <end position="99"/>
    </location>
</feature>
<feature type="transmembrane region" description="Helical" evidence="8">
    <location>
        <begin position="439"/>
        <end position="462"/>
    </location>
</feature>
<evidence type="ECO:0000256" key="3">
    <source>
        <dbReference type="ARBA" id="ARBA00022475"/>
    </source>
</evidence>
<keyword evidence="6 8" id="KW-0472">Membrane</keyword>
<organism evidence="9 10">
    <name type="scientific">Potamilus streckersoni</name>
    <dbReference type="NCBI Taxonomy" id="2493646"/>
    <lineage>
        <taxon>Eukaryota</taxon>
        <taxon>Metazoa</taxon>
        <taxon>Spiralia</taxon>
        <taxon>Lophotrochozoa</taxon>
        <taxon>Mollusca</taxon>
        <taxon>Bivalvia</taxon>
        <taxon>Autobranchia</taxon>
        <taxon>Heteroconchia</taxon>
        <taxon>Palaeoheterodonta</taxon>
        <taxon>Unionida</taxon>
        <taxon>Unionoidea</taxon>
        <taxon>Unionidae</taxon>
        <taxon>Ambleminae</taxon>
        <taxon>Lampsilini</taxon>
        <taxon>Potamilus</taxon>
    </lineage>
</organism>
<keyword evidence="5 8" id="KW-1133">Transmembrane helix</keyword>
<dbReference type="PANTHER" id="PTHR21444:SF15">
    <property type="entry name" value="RECEPTOR FOR RETINOL UPTAKE STRA6"/>
    <property type="match status" value="1"/>
</dbReference>
<evidence type="ECO:0000256" key="4">
    <source>
        <dbReference type="ARBA" id="ARBA00022692"/>
    </source>
</evidence>
<feature type="transmembrane region" description="Helical" evidence="8">
    <location>
        <begin position="24"/>
        <end position="41"/>
    </location>
</feature>
<dbReference type="GO" id="GO:0005886">
    <property type="term" value="C:plasma membrane"/>
    <property type="evidence" value="ECO:0007669"/>
    <property type="project" value="UniProtKB-SubCell"/>
</dbReference>
<feature type="transmembrane region" description="Helical" evidence="8">
    <location>
        <begin position="105"/>
        <end position="125"/>
    </location>
</feature>
<keyword evidence="7" id="KW-0675">Receptor</keyword>
<feature type="transmembrane region" description="Helical" evidence="8">
    <location>
        <begin position="488"/>
        <end position="517"/>
    </location>
</feature>
<dbReference type="EMBL" id="JAEAOA010000686">
    <property type="protein sequence ID" value="KAK3612348.1"/>
    <property type="molecule type" value="Genomic_DNA"/>
</dbReference>
<keyword evidence="10" id="KW-1185">Reference proteome</keyword>
<dbReference type="AlphaFoldDB" id="A0AAE0TMD8"/>
<reference evidence="9" key="1">
    <citation type="journal article" date="2021" name="Genome Biol. Evol.">
        <title>A High-Quality Reference Genome for a Parasitic Bivalve with Doubly Uniparental Inheritance (Bivalvia: Unionida).</title>
        <authorList>
            <person name="Smith C.H."/>
        </authorList>
    </citation>
    <scope>NUCLEOTIDE SEQUENCE</scope>
    <source>
        <strain evidence="9">CHS0354</strain>
    </source>
</reference>
<keyword evidence="2" id="KW-0813">Transport</keyword>
<name>A0AAE0TMD8_9BIVA</name>
<evidence type="ECO:0000256" key="2">
    <source>
        <dbReference type="ARBA" id="ARBA00022448"/>
    </source>
</evidence>
<proteinExistence type="predicted"/>
<dbReference type="Proteomes" id="UP001195483">
    <property type="component" value="Unassembled WGS sequence"/>
</dbReference>
<feature type="transmembrane region" description="Helical" evidence="8">
    <location>
        <begin position="396"/>
        <end position="419"/>
    </location>
</feature>
<feature type="transmembrane region" description="Helical" evidence="8">
    <location>
        <begin position="327"/>
        <end position="354"/>
    </location>
</feature>
<feature type="transmembrane region" description="Helical" evidence="8">
    <location>
        <begin position="653"/>
        <end position="677"/>
    </location>
</feature>
<reference evidence="9" key="2">
    <citation type="journal article" date="2021" name="Genome Biol. Evol.">
        <title>Developing a high-quality reference genome for a parasitic bivalve with doubly uniparental inheritance (Bivalvia: Unionida).</title>
        <authorList>
            <person name="Smith C.H."/>
        </authorList>
    </citation>
    <scope>NUCLEOTIDE SEQUENCE</scope>
    <source>
        <strain evidence="9">CHS0354</strain>
        <tissue evidence="9">Mantle</tissue>
    </source>
</reference>
<feature type="transmembrane region" description="Helical" evidence="8">
    <location>
        <begin position="284"/>
        <end position="306"/>
    </location>
</feature>
<keyword evidence="3" id="KW-1003">Cell membrane</keyword>
<dbReference type="InterPro" id="IPR026612">
    <property type="entry name" value="STRA6-like"/>
</dbReference>
<dbReference type="GO" id="GO:0034632">
    <property type="term" value="F:retinol transmembrane transporter activity"/>
    <property type="evidence" value="ECO:0007669"/>
    <property type="project" value="InterPro"/>
</dbReference>
<comment type="caution">
    <text evidence="9">The sequence shown here is derived from an EMBL/GenBank/DDBJ whole genome shotgun (WGS) entry which is preliminary data.</text>
</comment>
<evidence type="ECO:0000313" key="10">
    <source>
        <dbReference type="Proteomes" id="UP001195483"/>
    </source>
</evidence>
<comment type="subcellular location">
    <subcellularLocation>
        <location evidence="1">Cell membrane</location>
        <topology evidence="1">Multi-pass membrane protein</topology>
    </subcellularLocation>
</comment>
<dbReference type="GO" id="GO:0038023">
    <property type="term" value="F:signaling receptor activity"/>
    <property type="evidence" value="ECO:0007669"/>
    <property type="project" value="InterPro"/>
</dbReference>
<evidence type="ECO:0000313" key="9">
    <source>
        <dbReference type="EMBL" id="KAK3612348.1"/>
    </source>
</evidence>
<evidence type="ECO:0000256" key="6">
    <source>
        <dbReference type="ARBA" id="ARBA00023136"/>
    </source>
</evidence>
<reference evidence="9" key="3">
    <citation type="submission" date="2023-05" db="EMBL/GenBank/DDBJ databases">
        <authorList>
            <person name="Smith C.H."/>
        </authorList>
    </citation>
    <scope>NUCLEOTIDE SEQUENCE</scope>
    <source>
        <strain evidence="9">CHS0354</strain>
        <tissue evidence="9">Mantle</tissue>
    </source>
</reference>
<evidence type="ECO:0000256" key="1">
    <source>
        <dbReference type="ARBA" id="ARBA00004651"/>
    </source>
</evidence>
<evidence type="ECO:0000256" key="5">
    <source>
        <dbReference type="ARBA" id="ARBA00022989"/>
    </source>
</evidence>